<evidence type="ECO:0000313" key="8">
    <source>
        <dbReference type="EMBL" id="HEN43366.1"/>
    </source>
</evidence>
<dbReference type="GO" id="GO:0007155">
    <property type="term" value="P:cell adhesion"/>
    <property type="evidence" value="ECO:0007669"/>
    <property type="project" value="InterPro"/>
</dbReference>
<keyword evidence="5" id="KW-0964">Secreted</keyword>
<dbReference type="PANTHER" id="PTHR30288">
    <property type="entry name" value="FLAGELLAR CAP/ASSEMBLY PROTEIN FLID"/>
    <property type="match status" value="1"/>
</dbReference>
<dbReference type="EMBL" id="DSOV01000059">
    <property type="protein sequence ID" value="HEN43366.1"/>
    <property type="molecule type" value="Genomic_DNA"/>
</dbReference>
<evidence type="ECO:0000256" key="1">
    <source>
        <dbReference type="ARBA" id="ARBA00009764"/>
    </source>
</evidence>
<keyword evidence="8" id="KW-0966">Cell projection</keyword>
<keyword evidence="3" id="KW-0175">Coiled coil</keyword>
<dbReference type="InterPro" id="IPR003481">
    <property type="entry name" value="FliD_N"/>
</dbReference>
<feature type="domain" description="Flagellar hook-associated protein 2 C-terminal" evidence="7">
    <location>
        <begin position="225"/>
        <end position="461"/>
    </location>
</feature>
<dbReference type="GO" id="GO:0009424">
    <property type="term" value="C:bacterial-type flagellum hook"/>
    <property type="evidence" value="ECO:0007669"/>
    <property type="project" value="UniProtKB-UniRule"/>
</dbReference>
<keyword evidence="8" id="KW-0969">Cilium</keyword>
<reference evidence="8" key="1">
    <citation type="journal article" date="2020" name="mSystems">
        <title>Genome- and Community-Level Interaction Insights into Carbon Utilization and Element Cycling Functions of Hydrothermarchaeota in Hydrothermal Sediment.</title>
        <authorList>
            <person name="Zhou Z."/>
            <person name="Liu Y."/>
            <person name="Xu W."/>
            <person name="Pan J."/>
            <person name="Luo Z.H."/>
            <person name="Li M."/>
        </authorList>
    </citation>
    <scope>NUCLEOTIDE SEQUENCE [LARGE SCALE GENOMIC DNA]</scope>
    <source>
        <strain evidence="8">SpSt-349</strain>
    </source>
</reference>
<comment type="subcellular location">
    <subcellularLocation>
        <location evidence="5">Secreted</location>
    </subcellularLocation>
    <subcellularLocation>
        <location evidence="5">Bacterial flagellum</location>
    </subcellularLocation>
</comment>
<dbReference type="Pfam" id="PF02465">
    <property type="entry name" value="FliD_N"/>
    <property type="match status" value="1"/>
</dbReference>
<dbReference type="PANTHER" id="PTHR30288:SF0">
    <property type="entry name" value="FLAGELLAR HOOK-ASSOCIATED PROTEIN 2"/>
    <property type="match status" value="1"/>
</dbReference>
<protein>
    <recommendedName>
        <fullName evidence="5">Flagellar hook-associated protein 2</fullName>
        <shortName evidence="5">HAP2</shortName>
    </recommendedName>
    <alternativeName>
        <fullName evidence="5">Flagellar cap protein</fullName>
    </alternativeName>
</protein>
<keyword evidence="4 5" id="KW-0975">Bacterial flagellum</keyword>
<dbReference type="GO" id="GO:0009421">
    <property type="term" value="C:bacterial-type flagellum filament cap"/>
    <property type="evidence" value="ECO:0007669"/>
    <property type="project" value="InterPro"/>
</dbReference>
<feature type="domain" description="Flagellar hook-associated protein 2 N-terminal" evidence="6">
    <location>
        <begin position="12"/>
        <end position="107"/>
    </location>
</feature>
<evidence type="ECO:0000256" key="4">
    <source>
        <dbReference type="ARBA" id="ARBA00023143"/>
    </source>
</evidence>
<comment type="caution">
    <text evidence="8">The sequence shown here is derived from an EMBL/GenBank/DDBJ whole genome shotgun (WGS) entry which is preliminary data.</text>
</comment>
<evidence type="ECO:0000256" key="2">
    <source>
        <dbReference type="ARBA" id="ARBA00011255"/>
    </source>
</evidence>
<evidence type="ECO:0000256" key="5">
    <source>
        <dbReference type="RuleBase" id="RU362066"/>
    </source>
</evidence>
<name>A0A831U192_GEOME</name>
<organism evidence="8">
    <name type="scientific">Geobacter metallireducens</name>
    <dbReference type="NCBI Taxonomy" id="28232"/>
    <lineage>
        <taxon>Bacteria</taxon>
        <taxon>Pseudomonadati</taxon>
        <taxon>Thermodesulfobacteriota</taxon>
        <taxon>Desulfuromonadia</taxon>
        <taxon>Geobacterales</taxon>
        <taxon>Geobacteraceae</taxon>
        <taxon>Geobacter</taxon>
    </lineage>
</organism>
<evidence type="ECO:0000259" key="7">
    <source>
        <dbReference type="Pfam" id="PF07195"/>
    </source>
</evidence>
<dbReference type="GO" id="GO:0005576">
    <property type="term" value="C:extracellular region"/>
    <property type="evidence" value="ECO:0007669"/>
    <property type="project" value="UniProtKB-SubCell"/>
</dbReference>
<dbReference type="GO" id="GO:0071973">
    <property type="term" value="P:bacterial-type flagellum-dependent cell motility"/>
    <property type="evidence" value="ECO:0007669"/>
    <property type="project" value="TreeGrafter"/>
</dbReference>
<comment type="subunit">
    <text evidence="2 5">Homopentamer.</text>
</comment>
<dbReference type="Pfam" id="PF07195">
    <property type="entry name" value="FliD_C"/>
    <property type="match status" value="1"/>
</dbReference>
<gene>
    <name evidence="8" type="ORF">ENQ87_13540</name>
</gene>
<comment type="function">
    <text evidence="5">Required for morphogenesis and for the elongation of the flagellar filament by facilitating polymerization of the flagellin monomers at the tip of growing filament. Forms a capping structure, which prevents flagellin subunits (transported through the central channel of the flagellum) from leaking out without polymerization at the distal end.</text>
</comment>
<keyword evidence="8" id="KW-0282">Flagellum</keyword>
<dbReference type="InterPro" id="IPR040026">
    <property type="entry name" value="FliD"/>
</dbReference>
<dbReference type="AlphaFoldDB" id="A0A831U192"/>
<evidence type="ECO:0000259" key="6">
    <source>
        <dbReference type="Pfam" id="PF02465"/>
    </source>
</evidence>
<accession>A0A831U192</accession>
<comment type="similarity">
    <text evidence="1 5">Belongs to the FliD family.</text>
</comment>
<evidence type="ECO:0000256" key="3">
    <source>
        <dbReference type="ARBA" id="ARBA00023054"/>
    </source>
</evidence>
<sequence length="478" mass="50093">MANNISFSGLATGLDSASLITQLMYLERAPERILETKKKTIQTQIDTYNQITGFLNTFKGLAAAMNTATTFMGKTTTVGDSTVLSATSVSSTAPGTHAIEVTSLARMQRQVSQGYASNTSLVFSTGSFQITDDAGGTPKTVTIAEGQNSLDGIAAAINGSGANVSASVINDGSGTPYRLVINGKDTKNYTFDFSGLTTDPAGGTGPLKPTLLGAGDPSYQAGSPASLKVDGIPITKTSNTISDVIPGVTLTLLKDGGATTSVTIDNDVSGVTKKINELVGAYNAAMSLVNRQSEYNATTKKGGALSGDSTLRLVKSQLQSVISRPVSGISGKYATLAEIGITSSQKDGTLSVDNAKLQSALGSNFDDVVKLFTQNGGVSGLDTEKYGVAEQFNKIVDKLTHFYEGPNSTANGIISTRVRGLTDSIGNIDKQIEGMEVRMEQKEKALKKQFSSLESLVSGLQTQGNSLLSYLSRNQYYY</sequence>
<proteinExistence type="inferred from homology"/>
<dbReference type="InterPro" id="IPR010809">
    <property type="entry name" value="FliD_C"/>
</dbReference>